<feature type="domain" description="ABC transmembrane type-1" evidence="9">
    <location>
        <begin position="19"/>
        <end position="299"/>
    </location>
</feature>
<gene>
    <name evidence="10" type="ORF">SSPO_000480</name>
</gene>
<proteinExistence type="predicted"/>
<dbReference type="EMBL" id="AP019620">
    <property type="protein sequence ID" value="BBJ37330.1"/>
    <property type="molecule type" value="Genomic_DNA"/>
</dbReference>
<dbReference type="PROSITE" id="PS50929">
    <property type="entry name" value="ABC_TM1F"/>
    <property type="match status" value="1"/>
</dbReference>
<dbReference type="CDD" id="cd07346">
    <property type="entry name" value="ABC_6TM_exporters"/>
    <property type="match status" value="1"/>
</dbReference>
<dbReference type="PROSITE" id="PS50893">
    <property type="entry name" value="ABC_TRANSPORTER_2"/>
    <property type="match status" value="1"/>
</dbReference>
<dbReference type="InterPro" id="IPR027417">
    <property type="entry name" value="P-loop_NTPase"/>
</dbReference>
<name>A0A499UCG8_9ACTN</name>
<evidence type="ECO:0000256" key="2">
    <source>
        <dbReference type="ARBA" id="ARBA00022692"/>
    </source>
</evidence>
<dbReference type="PANTHER" id="PTHR24221:SF423">
    <property type="entry name" value="ABC TRANSPORTER"/>
    <property type="match status" value="1"/>
</dbReference>
<feature type="transmembrane region" description="Helical" evidence="7">
    <location>
        <begin position="234"/>
        <end position="260"/>
    </location>
</feature>
<dbReference type="Proteomes" id="UP000463951">
    <property type="component" value="Chromosome"/>
</dbReference>
<organism evidence="10 11">
    <name type="scientific">Streptomyces antimycoticus</name>
    <dbReference type="NCBI Taxonomy" id="68175"/>
    <lineage>
        <taxon>Bacteria</taxon>
        <taxon>Bacillati</taxon>
        <taxon>Actinomycetota</taxon>
        <taxon>Actinomycetes</taxon>
        <taxon>Kitasatosporales</taxon>
        <taxon>Streptomycetaceae</taxon>
        <taxon>Streptomyces</taxon>
        <taxon>Streptomyces violaceusniger group</taxon>
    </lineage>
</organism>
<evidence type="ECO:0000259" key="9">
    <source>
        <dbReference type="PROSITE" id="PS50929"/>
    </source>
</evidence>
<feature type="transmembrane region" description="Helical" evidence="7">
    <location>
        <begin position="157"/>
        <end position="177"/>
    </location>
</feature>
<evidence type="ECO:0000256" key="4">
    <source>
        <dbReference type="ARBA" id="ARBA00022840"/>
    </source>
</evidence>
<dbReference type="AlphaFoldDB" id="A0A499UCG8"/>
<evidence type="ECO:0000313" key="10">
    <source>
        <dbReference type="EMBL" id="BBJ37330.1"/>
    </source>
</evidence>
<dbReference type="InterPro" id="IPR003439">
    <property type="entry name" value="ABC_transporter-like_ATP-bd"/>
</dbReference>
<feature type="transmembrane region" description="Helical" evidence="7">
    <location>
        <begin position="52"/>
        <end position="76"/>
    </location>
</feature>
<dbReference type="PANTHER" id="PTHR24221">
    <property type="entry name" value="ATP-BINDING CASSETTE SUB-FAMILY B"/>
    <property type="match status" value="1"/>
</dbReference>
<keyword evidence="3" id="KW-0547">Nucleotide-binding</keyword>
<feature type="transmembrane region" description="Helical" evidence="7">
    <location>
        <begin position="127"/>
        <end position="151"/>
    </location>
</feature>
<dbReference type="Pfam" id="PF00005">
    <property type="entry name" value="ABC_tran"/>
    <property type="match status" value="1"/>
</dbReference>
<dbReference type="SMART" id="SM00382">
    <property type="entry name" value="AAA"/>
    <property type="match status" value="1"/>
</dbReference>
<evidence type="ECO:0000313" key="11">
    <source>
        <dbReference type="Proteomes" id="UP000463951"/>
    </source>
</evidence>
<feature type="transmembrane region" description="Helical" evidence="7">
    <location>
        <begin position="266"/>
        <end position="290"/>
    </location>
</feature>
<dbReference type="InterPro" id="IPR039421">
    <property type="entry name" value="Type_1_exporter"/>
</dbReference>
<accession>A0A499UCG8</accession>
<feature type="domain" description="ABC transporter" evidence="8">
    <location>
        <begin position="352"/>
        <end position="582"/>
    </location>
</feature>
<dbReference type="InterPro" id="IPR036640">
    <property type="entry name" value="ABC1_TM_sf"/>
</dbReference>
<dbReference type="InterPro" id="IPR003593">
    <property type="entry name" value="AAA+_ATPase"/>
</dbReference>
<sequence length="586" mass="63652">MHAFWALVRMAPGLYTRDVLLQLLRSAIPLLPALIVRQAFDRLSDDAELTAGLWALFALLVGIALARVTFLLMSVATDAKVESSSSALLMRNLFAKALAKPGSIPLRQPVGDVISRLSADTAAVSDMFVYTLMVIGSGVQALLAVIVMLAIDPLVTLVVFGPLAVAGVLINMVSTRIKNYHRESRRAAGEVSAYLGEVFNGIQAIQVAGVQPRVIERFTELNDARRQRTLKSRLFTEVFMVSVWTNTSNIGVGVVLILAAQRIQDGAFTVGDLALFVAYLGWIADFTALFSQNLALYKQAVASLNRLEEALPDGGTVRDLVAPAAASGEEAEGEKPEKGTAVRATRSELKSLQVDGVTYVHSPAGKGVKDVSFHVERGAFVVVTGRVGSGKSTLLRTVLGLLPAQTGAVRWNGEEVHRPEEFFVPPHCAYTPQIPRLCSETVAENIRMGLGVSDEREAAAVWQAVLGRDIEQLEHGLATVIGPKGAKLSGGQVQRVAAARMFLREPELLVFDDLSSALDVDTERELWKRLPEHRSCLVVSHRRAAFERADRIIVLKDGCIESQGTLPEVLCTSSEMSYLWRHEVTK</sequence>
<dbReference type="GO" id="GO:0005886">
    <property type="term" value="C:plasma membrane"/>
    <property type="evidence" value="ECO:0007669"/>
    <property type="project" value="UniProtKB-SubCell"/>
</dbReference>
<evidence type="ECO:0000256" key="3">
    <source>
        <dbReference type="ARBA" id="ARBA00022741"/>
    </source>
</evidence>
<dbReference type="SUPFAM" id="SSF52540">
    <property type="entry name" value="P-loop containing nucleoside triphosphate hydrolases"/>
    <property type="match status" value="1"/>
</dbReference>
<dbReference type="Pfam" id="PF00664">
    <property type="entry name" value="ABC_membrane"/>
    <property type="match status" value="1"/>
</dbReference>
<evidence type="ECO:0000256" key="5">
    <source>
        <dbReference type="ARBA" id="ARBA00022989"/>
    </source>
</evidence>
<dbReference type="GO" id="GO:0016887">
    <property type="term" value="F:ATP hydrolysis activity"/>
    <property type="evidence" value="ECO:0007669"/>
    <property type="project" value="InterPro"/>
</dbReference>
<evidence type="ECO:0000256" key="7">
    <source>
        <dbReference type="SAM" id="Phobius"/>
    </source>
</evidence>
<protein>
    <submittedName>
        <fullName evidence="10">HlyB/MsbA family ABC transporter</fullName>
    </submittedName>
</protein>
<keyword evidence="4" id="KW-0067">ATP-binding</keyword>
<keyword evidence="5 7" id="KW-1133">Transmembrane helix</keyword>
<keyword evidence="6 7" id="KW-0472">Membrane</keyword>
<evidence type="ECO:0000259" key="8">
    <source>
        <dbReference type="PROSITE" id="PS50893"/>
    </source>
</evidence>
<dbReference type="InterPro" id="IPR011527">
    <property type="entry name" value="ABC1_TM_dom"/>
</dbReference>
<comment type="subcellular location">
    <subcellularLocation>
        <location evidence="1">Cell membrane</location>
        <topology evidence="1">Multi-pass membrane protein</topology>
    </subcellularLocation>
</comment>
<dbReference type="Gene3D" id="1.20.1560.10">
    <property type="entry name" value="ABC transporter type 1, transmembrane domain"/>
    <property type="match status" value="1"/>
</dbReference>
<evidence type="ECO:0000256" key="6">
    <source>
        <dbReference type="ARBA" id="ARBA00023136"/>
    </source>
</evidence>
<dbReference type="SUPFAM" id="SSF90123">
    <property type="entry name" value="ABC transporter transmembrane region"/>
    <property type="match status" value="1"/>
</dbReference>
<dbReference type="GO" id="GO:0140359">
    <property type="term" value="F:ABC-type transporter activity"/>
    <property type="evidence" value="ECO:0007669"/>
    <property type="project" value="InterPro"/>
</dbReference>
<reference evidence="10 11" key="1">
    <citation type="journal article" date="2020" name="Int. J. Syst. Evol. Microbiol.">
        <title>Reclassification of Streptomyces castelarensis and Streptomyces sporoclivatus as later heterotypic synonyms of Streptomyces antimycoticus.</title>
        <authorList>
            <person name="Komaki H."/>
            <person name="Tamura T."/>
        </authorList>
    </citation>
    <scope>NUCLEOTIDE SEQUENCE [LARGE SCALE GENOMIC DNA]</scope>
    <source>
        <strain evidence="10 11">NBRC 100767</strain>
    </source>
</reference>
<dbReference type="GO" id="GO:0005524">
    <property type="term" value="F:ATP binding"/>
    <property type="evidence" value="ECO:0007669"/>
    <property type="project" value="UniProtKB-KW"/>
</dbReference>
<keyword evidence="2 7" id="KW-0812">Transmembrane</keyword>
<dbReference type="Gene3D" id="3.40.50.300">
    <property type="entry name" value="P-loop containing nucleotide triphosphate hydrolases"/>
    <property type="match status" value="1"/>
</dbReference>
<evidence type="ECO:0000256" key="1">
    <source>
        <dbReference type="ARBA" id="ARBA00004651"/>
    </source>
</evidence>